<keyword evidence="2" id="KW-0560">Oxidoreductase</keyword>
<reference evidence="8" key="2">
    <citation type="submission" date="2015-01" db="EMBL/GenBank/DDBJ databases">
        <title>Evolutionary Origins and Diversification of the Mycorrhizal Mutualists.</title>
        <authorList>
            <consortium name="DOE Joint Genome Institute"/>
            <consortium name="Mycorrhizal Genomics Consortium"/>
            <person name="Kohler A."/>
            <person name="Kuo A."/>
            <person name="Nagy L.G."/>
            <person name="Floudas D."/>
            <person name="Copeland A."/>
            <person name="Barry K.W."/>
            <person name="Cichocki N."/>
            <person name="Veneault-Fourrey C."/>
            <person name="LaButti K."/>
            <person name="Lindquist E.A."/>
            <person name="Lipzen A."/>
            <person name="Lundell T."/>
            <person name="Morin E."/>
            <person name="Murat C."/>
            <person name="Riley R."/>
            <person name="Ohm R."/>
            <person name="Sun H."/>
            <person name="Tunlid A."/>
            <person name="Henrissat B."/>
            <person name="Grigoriev I.V."/>
            <person name="Hibbett D.S."/>
            <person name="Martin F."/>
        </authorList>
    </citation>
    <scope>NUCLEOTIDE SEQUENCE [LARGE SCALE GENOMIC DNA]</scope>
    <source>
        <strain evidence="8">MUT 4182</strain>
    </source>
</reference>
<evidence type="ECO:0000256" key="4">
    <source>
        <dbReference type="PIRSR" id="PIRSR000097-2"/>
    </source>
</evidence>
<dbReference type="PANTHER" id="PTHR43827:SF13">
    <property type="entry name" value="ALDO_KETO REDUCTASE FAMILY PROTEIN"/>
    <property type="match status" value="1"/>
</dbReference>
<gene>
    <name evidence="7" type="ORF">M407DRAFT_161354</name>
</gene>
<protein>
    <recommendedName>
        <fullName evidence="6">NADP-dependent oxidoreductase domain-containing protein</fullName>
    </recommendedName>
</protein>
<feature type="active site" description="Proton donor" evidence="3">
    <location>
        <position position="55"/>
    </location>
</feature>
<dbReference type="AlphaFoldDB" id="A0A0C3QQQ0"/>
<dbReference type="FunFam" id="3.20.20.100:FF:000015">
    <property type="entry name" value="Oxidoreductase, aldo/keto reductase family"/>
    <property type="match status" value="1"/>
</dbReference>
<dbReference type="InterPro" id="IPR036812">
    <property type="entry name" value="NAD(P)_OxRdtase_dom_sf"/>
</dbReference>
<dbReference type="InterPro" id="IPR023210">
    <property type="entry name" value="NADP_OxRdtase_dom"/>
</dbReference>
<accession>A0A0C3QQQ0</accession>
<name>A0A0C3QQQ0_9AGAM</name>
<dbReference type="OrthoDB" id="416253at2759"/>
<evidence type="ECO:0000256" key="3">
    <source>
        <dbReference type="PIRSR" id="PIRSR000097-1"/>
    </source>
</evidence>
<dbReference type="PANTHER" id="PTHR43827">
    <property type="entry name" value="2,5-DIKETO-D-GLUCONIC ACID REDUCTASE"/>
    <property type="match status" value="1"/>
</dbReference>
<organism evidence="7 8">
    <name type="scientific">Tulasnella calospora MUT 4182</name>
    <dbReference type="NCBI Taxonomy" id="1051891"/>
    <lineage>
        <taxon>Eukaryota</taxon>
        <taxon>Fungi</taxon>
        <taxon>Dikarya</taxon>
        <taxon>Basidiomycota</taxon>
        <taxon>Agaricomycotina</taxon>
        <taxon>Agaricomycetes</taxon>
        <taxon>Cantharellales</taxon>
        <taxon>Tulasnellaceae</taxon>
        <taxon>Tulasnella</taxon>
    </lineage>
</organism>
<reference evidence="7 8" key="1">
    <citation type="submission" date="2014-04" db="EMBL/GenBank/DDBJ databases">
        <authorList>
            <consortium name="DOE Joint Genome Institute"/>
            <person name="Kuo A."/>
            <person name="Girlanda M."/>
            <person name="Perotto S."/>
            <person name="Kohler A."/>
            <person name="Nagy L.G."/>
            <person name="Floudas D."/>
            <person name="Copeland A."/>
            <person name="Barry K.W."/>
            <person name="Cichocki N."/>
            <person name="Veneault-Fourrey C."/>
            <person name="LaButti K."/>
            <person name="Lindquist E.A."/>
            <person name="Lipzen A."/>
            <person name="Lundell T."/>
            <person name="Morin E."/>
            <person name="Murat C."/>
            <person name="Sun H."/>
            <person name="Tunlid A."/>
            <person name="Henrissat B."/>
            <person name="Grigoriev I.V."/>
            <person name="Hibbett D.S."/>
            <person name="Martin F."/>
            <person name="Nordberg H.P."/>
            <person name="Cantor M.N."/>
            <person name="Hua S.X."/>
        </authorList>
    </citation>
    <scope>NUCLEOTIDE SEQUENCE [LARGE SCALE GENOMIC DNA]</scope>
    <source>
        <strain evidence="7 8">MUT 4182</strain>
    </source>
</reference>
<dbReference type="InterPro" id="IPR018170">
    <property type="entry name" value="Aldo/ket_reductase_CS"/>
</dbReference>
<dbReference type="PIRSF" id="PIRSF000097">
    <property type="entry name" value="AKR"/>
    <property type="match status" value="1"/>
</dbReference>
<dbReference type="PROSITE" id="PS00798">
    <property type="entry name" value="ALDOKETO_REDUCTASE_1"/>
    <property type="match status" value="1"/>
</dbReference>
<dbReference type="PRINTS" id="PR00069">
    <property type="entry name" value="ALDKETRDTASE"/>
</dbReference>
<dbReference type="Pfam" id="PF00248">
    <property type="entry name" value="Aldo_ket_red"/>
    <property type="match status" value="1"/>
</dbReference>
<keyword evidence="8" id="KW-1185">Reference proteome</keyword>
<feature type="binding site" evidence="4">
    <location>
        <position position="113"/>
    </location>
    <ligand>
        <name>substrate</name>
    </ligand>
</feature>
<evidence type="ECO:0000313" key="7">
    <source>
        <dbReference type="EMBL" id="KIO29929.1"/>
    </source>
</evidence>
<sequence>MSRDLSLSSTFRLSSGHDMPILGFGVWRVPGPAVMGPVKAALDTGYRHIDSAIMYRNEEELGKVVRDSGIKRDELFITSKVGSRYHGSQSASKAIEQSLQRFQLGYLDLFLIHDPLSGKRKRLDTWRVLIQKRDEGKLRSIGVSNYGVRHLEEIREAGLELPAVNQIELHPWCQQRPIVDYCKNNGIVVQAYCPLTQGVYLNEPILAELSKKYNKDHAQILIRWSLQMGYSPLPKSEKPSRILSNSQVYDFQLSEEDMKALNALDLGADGATSWNPVNVA</sequence>
<dbReference type="STRING" id="1051891.A0A0C3QQQ0"/>
<evidence type="ECO:0000256" key="5">
    <source>
        <dbReference type="PIRSR" id="PIRSR000097-3"/>
    </source>
</evidence>
<proteinExistence type="inferred from homology"/>
<dbReference type="Proteomes" id="UP000054248">
    <property type="component" value="Unassembled WGS sequence"/>
</dbReference>
<dbReference type="Gene3D" id="3.20.20.100">
    <property type="entry name" value="NADP-dependent oxidoreductase domain"/>
    <property type="match status" value="1"/>
</dbReference>
<feature type="domain" description="NADP-dependent oxidoreductase" evidence="6">
    <location>
        <begin position="33"/>
        <end position="264"/>
    </location>
</feature>
<comment type="similarity">
    <text evidence="1">Belongs to the aldo/keto reductase family.</text>
</comment>
<evidence type="ECO:0000256" key="2">
    <source>
        <dbReference type="ARBA" id="ARBA00023002"/>
    </source>
</evidence>
<dbReference type="SUPFAM" id="SSF51430">
    <property type="entry name" value="NAD(P)-linked oxidoreductase"/>
    <property type="match status" value="1"/>
</dbReference>
<dbReference type="HOGENOM" id="CLU_023205_0_1_1"/>
<dbReference type="GO" id="GO:0016491">
    <property type="term" value="F:oxidoreductase activity"/>
    <property type="evidence" value="ECO:0007669"/>
    <property type="project" value="UniProtKB-KW"/>
</dbReference>
<dbReference type="EMBL" id="KN822977">
    <property type="protein sequence ID" value="KIO29929.1"/>
    <property type="molecule type" value="Genomic_DNA"/>
</dbReference>
<evidence type="ECO:0000259" key="6">
    <source>
        <dbReference type="Pfam" id="PF00248"/>
    </source>
</evidence>
<dbReference type="InterPro" id="IPR020471">
    <property type="entry name" value="AKR"/>
</dbReference>
<evidence type="ECO:0000313" key="8">
    <source>
        <dbReference type="Proteomes" id="UP000054248"/>
    </source>
</evidence>
<feature type="site" description="Lowers pKa of active site Tyr" evidence="5">
    <location>
        <position position="80"/>
    </location>
</feature>
<dbReference type="CDD" id="cd19071">
    <property type="entry name" value="AKR_AKR1-5-like"/>
    <property type="match status" value="1"/>
</dbReference>
<evidence type="ECO:0000256" key="1">
    <source>
        <dbReference type="ARBA" id="ARBA00007905"/>
    </source>
</evidence>